<name>A0ABP9AJN7_9ACTN</name>
<proteinExistence type="predicted"/>
<sequence>MGFCDLPLAGKLCVVGDAVDFASDPGKAIGDWMAKSAGELAAAAADLAAEAVDTTTHVDLNAGWFRDNYEMLLPLGLVLLVATFCAQLVRAAIRRDGQALTQAFTGTMSGVLFAFCAIALTTVAVEVVDAVSDGLFKTANLDIASAVRRSVKVNQIAALSSLGWLVAVVAGLGAALGAVLYWCVMMVRKVGILVMVTLAVFASAGGGWEVARRWRKGWIEATATLVVSKLLMTVIFVLGIAAMGKTEAKDGIAALADVMSGIVIMVLVLLCPYAVFKFVHWAAEGTDGESIHRAGGAGAQIAKAHAEKAARKAAAAVATAGTGGAAAGAGAAPQGPDAGGGFPGDIAANPAGGGGEDKDGSQGGATGGSPDGGALKAGLEKAVQPAPTSVSDDTSGQVGGSPGPGGSGAPTASGQGNAWRAAPPTTTPPPQGAPPSSGSQSATSSGSAPPPPAGL</sequence>
<evidence type="ECO:0000256" key="2">
    <source>
        <dbReference type="SAM" id="Phobius"/>
    </source>
</evidence>
<keyword evidence="2" id="KW-0812">Transmembrane</keyword>
<keyword evidence="2" id="KW-0472">Membrane</keyword>
<evidence type="ECO:0000256" key="1">
    <source>
        <dbReference type="SAM" id="MobiDB-lite"/>
    </source>
</evidence>
<keyword evidence="3" id="KW-0547">Nucleotide-binding</keyword>
<organism evidence="3 4">
    <name type="scientific">Streptomyces ziwulingensis</name>
    <dbReference type="NCBI Taxonomy" id="1045501"/>
    <lineage>
        <taxon>Bacteria</taxon>
        <taxon>Bacillati</taxon>
        <taxon>Actinomycetota</taxon>
        <taxon>Actinomycetes</taxon>
        <taxon>Kitasatosporales</taxon>
        <taxon>Streptomycetaceae</taxon>
        <taxon>Streptomyces</taxon>
    </lineage>
</organism>
<feature type="transmembrane region" description="Helical" evidence="2">
    <location>
        <begin position="103"/>
        <end position="125"/>
    </location>
</feature>
<dbReference type="RefSeq" id="WP_345616660.1">
    <property type="nucleotide sequence ID" value="NZ_BAABIG010000001.1"/>
</dbReference>
<feature type="compositionally biased region" description="Low complexity" evidence="1">
    <location>
        <begin position="434"/>
        <end position="447"/>
    </location>
</feature>
<evidence type="ECO:0000313" key="3">
    <source>
        <dbReference type="EMBL" id="GAA4782025.1"/>
    </source>
</evidence>
<keyword evidence="3" id="KW-0067">ATP-binding</keyword>
<feature type="compositionally biased region" description="Gly residues" evidence="1">
    <location>
        <begin position="397"/>
        <end position="408"/>
    </location>
</feature>
<reference evidence="4" key="1">
    <citation type="journal article" date="2019" name="Int. J. Syst. Evol. Microbiol.">
        <title>The Global Catalogue of Microorganisms (GCM) 10K type strain sequencing project: providing services to taxonomists for standard genome sequencing and annotation.</title>
        <authorList>
            <consortium name="The Broad Institute Genomics Platform"/>
            <consortium name="The Broad Institute Genome Sequencing Center for Infectious Disease"/>
            <person name="Wu L."/>
            <person name="Ma J."/>
        </authorList>
    </citation>
    <scope>NUCLEOTIDE SEQUENCE [LARGE SCALE GENOMIC DNA]</scope>
    <source>
        <strain evidence="4">JCM 18081</strain>
    </source>
</reference>
<feature type="transmembrane region" description="Helical" evidence="2">
    <location>
        <begin position="71"/>
        <end position="91"/>
    </location>
</feature>
<feature type="transmembrane region" description="Helical" evidence="2">
    <location>
        <begin position="254"/>
        <end position="276"/>
    </location>
</feature>
<feature type="transmembrane region" description="Helical" evidence="2">
    <location>
        <begin position="162"/>
        <end position="183"/>
    </location>
</feature>
<feature type="compositionally biased region" description="Gly residues" evidence="1">
    <location>
        <begin position="361"/>
        <end position="371"/>
    </location>
</feature>
<protein>
    <submittedName>
        <fullName evidence="3">ATP-binding protein</fullName>
    </submittedName>
</protein>
<dbReference type="Proteomes" id="UP001501265">
    <property type="component" value="Unassembled WGS sequence"/>
</dbReference>
<feature type="transmembrane region" description="Helical" evidence="2">
    <location>
        <begin position="190"/>
        <end position="211"/>
    </location>
</feature>
<dbReference type="EMBL" id="BAABIG010000001">
    <property type="protein sequence ID" value="GAA4782025.1"/>
    <property type="molecule type" value="Genomic_DNA"/>
</dbReference>
<feature type="region of interest" description="Disordered" evidence="1">
    <location>
        <begin position="325"/>
        <end position="455"/>
    </location>
</feature>
<accession>A0ABP9AJN7</accession>
<feature type="transmembrane region" description="Helical" evidence="2">
    <location>
        <begin position="223"/>
        <end position="242"/>
    </location>
</feature>
<keyword evidence="2" id="KW-1133">Transmembrane helix</keyword>
<keyword evidence="4" id="KW-1185">Reference proteome</keyword>
<evidence type="ECO:0000313" key="4">
    <source>
        <dbReference type="Proteomes" id="UP001501265"/>
    </source>
</evidence>
<gene>
    <name evidence="3" type="ORF">GCM10023220_00640</name>
</gene>
<comment type="caution">
    <text evidence="3">The sequence shown here is derived from an EMBL/GenBank/DDBJ whole genome shotgun (WGS) entry which is preliminary data.</text>
</comment>
<feature type="compositionally biased region" description="Low complexity" evidence="1">
    <location>
        <begin position="409"/>
        <end position="424"/>
    </location>
</feature>
<dbReference type="GO" id="GO:0005524">
    <property type="term" value="F:ATP binding"/>
    <property type="evidence" value="ECO:0007669"/>
    <property type="project" value="UniProtKB-KW"/>
</dbReference>